<dbReference type="EMBL" id="AP012320">
    <property type="protein sequence ID" value="BAL94082.1"/>
    <property type="molecule type" value="Genomic_DNA"/>
</dbReference>
<evidence type="ECO:0000313" key="3">
    <source>
        <dbReference type="Proteomes" id="UP000007883"/>
    </source>
</evidence>
<organism evidence="2 3">
    <name type="scientific">Rubrivivax gelatinosus (strain NBRC 100245 / IL144)</name>
    <dbReference type="NCBI Taxonomy" id="983917"/>
    <lineage>
        <taxon>Bacteria</taxon>
        <taxon>Pseudomonadati</taxon>
        <taxon>Pseudomonadota</taxon>
        <taxon>Betaproteobacteria</taxon>
        <taxon>Burkholderiales</taxon>
        <taxon>Sphaerotilaceae</taxon>
        <taxon>Rubrivivax</taxon>
    </lineage>
</organism>
<accession>I0HM45</accession>
<protein>
    <submittedName>
        <fullName evidence="2">Uncharacterized protein</fullName>
    </submittedName>
</protein>
<sequence>MNRKGSRPHWDGWLTVATIVLAVVSAWIWADPDTEPAAAPVTVR</sequence>
<dbReference type="RefSeq" id="WP_014426958.1">
    <property type="nucleotide sequence ID" value="NC_017075.1"/>
</dbReference>
<dbReference type="STRING" id="983917.RGE_07390"/>
<keyword evidence="1" id="KW-1133">Transmembrane helix</keyword>
<evidence type="ECO:0000256" key="1">
    <source>
        <dbReference type="SAM" id="Phobius"/>
    </source>
</evidence>
<evidence type="ECO:0000313" key="2">
    <source>
        <dbReference type="EMBL" id="BAL94082.1"/>
    </source>
</evidence>
<keyword evidence="1" id="KW-0812">Transmembrane</keyword>
<proteinExistence type="predicted"/>
<dbReference type="HOGENOM" id="CLU_3221571_0_0_4"/>
<keyword evidence="1" id="KW-0472">Membrane</keyword>
<feature type="transmembrane region" description="Helical" evidence="1">
    <location>
        <begin position="12"/>
        <end position="30"/>
    </location>
</feature>
<dbReference type="PATRIC" id="fig|983917.3.peg.718"/>
<dbReference type="KEGG" id="rge:RGE_07390"/>
<gene>
    <name evidence="2" type="ordered locus">RGE_07390</name>
</gene>
<dbReference type="Proteomes" id="UP000007883">
    <property type="component" value="Chromosome"/>
</dbReference>
<dbReference type="AlphaFoldDB" id="I0HM45"/>
<name>I0HM45_RUBGI</name>
<reference evidence="2 3" key="1">
    <citation type="journal article" date="2012" name="J. Bacteriol.">
        <title>Complete genome sequence of phototrophic betaproteobacterium Rubrivivax gelatinosus IL144.</title>
        <authorList>
            <person name="Nagashima S."/>
            <person name="Kamimura A."/>
            <person name="Shimizu T."/>
            <person name="Nakamura-isaki S."/>
            <person name="Aono E."/>
            <person name="Sakamoto K."/>
            <person name="Ichikawa N."/>
            <person name="Nakazawa H."/>
            <person name="Sekine M."/>
            <person name="Yamazaki S."/>
            <person name="Fujita N."/>
            <person name="Shimada K."/>
            <person name="Hanada S."/>
            <person name="Nagashima K.V.P."/>
        </authorList>
    </citation>
    <scope>NUCLEOTIDE SEQUENCE [LARGE SCALE GENOMIC DNA]</scope>
    <source>
        <strain evidence="3">NBRC 100245 / IL144</strain>
    </source>
</reference>
<keyword evidence="3" id="KW-1185">Reference proteome</keyword>